<accession>A0A9Q0IW31</accession>
<dbReference type="PROSITE" id="PS50853">
    <property type="entry name" value="FN3"/>
    <property type="match status" value="2"/>
</dbReference>
<dbReference type="InterPro" id="IPR052672">
    <property type="entry name" value="Type1_Cytokine_Rcpt_Type2"/>
</dbReference>
<dbReference type="PANTHER" id="PTHR48423">
    <property type="entry name" value="INTERLEUKIN-27 RECEPTOR SUBUNIT ALPHA"/>
    <property type="match status" value="1"/>
</dbReference>
<dbReference type="GO" id="GO:0004896">
    <property type="term" value="F:cytokine receptor activity"/>
    <property type="evidence" value="ECO:0007669"/>
    <property type="project" value="InterPro"/>
</dbReference>
<evidence type="ECO:0000256" key="6">
    <source>
        <dbReference type="ARBA" id="ARBA00022989"/>
    </source>
</evidence>
<dbReference type="Pfam" id="PF00041">
    <property type="entry name" value="fn3"/>
    <property type="match status" value="1"/>
</dbReference>
<dbReference type="PROSITE" id="PS01353">
    <property type="entry name" value="HEMATOPO_REC_L_F2"/>
    <property type="match status" value="1"/>
</dbReference>
<comment type="subcellular location">
    <subcellularLocation>
        <location evidence="1">Membrane</location>
        <topology evidence="1">Single-pass type I membrane protein</topology>
    </subcellularLocation>
</comment>
<keyword evidence="7" id="KW-0472">Membrane</keyword>
<dbReference type="InterPro" id="IPR003961">
    <property type="entry name" value="FN3_dom"/>
</dbReference>
<proteinExistence type="inferred from homology"/>
<feature type="domain" description="Fibronectin type-III" evidence="12">
    <location>
        <begin position="338"/>
        <end position="432"/>
    </location>
</feature>
<evidence type="ECO:0000256" key="2">
    <source>
        <dbReference type="ARBA" id="ARBA00008921"/>
    </source>
</evidence>
<keyword evidence="10" id="KW-0325">Glycoprotein</keyword>
<keyword evidence="14" id="KW-1185">Reference proteome</keyword>
<reference evidence="13" key="1">
    <citation type="submission" date="2022-07" db="EMBL/GenBank/DDBJ databases">
        <title>Chromosome-level genome of Muraenolepis orangiensis.</title>
        <authorList>
            <person name="Kim J."/>
        </authorList>
    </citation>
    <scope>NUCLEOTIDE SEQUENCE</scope>
    <source>
        <strain evidence="13">KU_S4_2022</strain>
        <tissue evidence="13">Muscle</tissue>
    </source>
</reference>
<evidence type="ECO:0000259" key="12">
    <source>
        <dbReference type="PROSITE" id="PS50853"/>
    </source>
</evidence>
<dbReference type="Gene3D" id="2.60.40.10">
    <property type="entry name" value="Immunoglobulins"/>
    <property type="match status" value="4"/>
</dbReference>
<comment type="caution">
    <text evidence="13">The sequence shown here is derived from an EMBL/GenBank/DDBJ whole genome shotgun (WGS) entry which is preliminary data.</text>
</comment>
<dbReference type="InterPro" id="IPR003529">
    <property type="entry name" value="Hematopoietin_rcpt_Gp130_CS"/>
</dbReference>
<dbReference type="InterPro" id="IPR036116">
    <property type="entry name" value="FN3_sf"/>
</dbReference>
<protein>
    <recommendedName>
        <fullName evidence="12">Fibronectin type-III domain-containing protein</fullName>
    </recommendedName>
</protein>
<evidence type="ECO:0000256" key="1">
    <source>
        <dbReference type="ARBA" id="ARBA00004479"/>
    </source>
</evidence>
<evidence type="ECO:0000256" key="5">
    <source>
        <dbReference type="ARBA" id="ARBA00022737"/>
    </source>
</evidence>
<sequence>MDLMDLPGVLLLACGLTLALSTPPSRGLTGLSCVFLERVNVTCHWDAEDPPGPAPETRYTLVVEKMSGQNGSLALIKTFNCSTSNTSCTANLPNSSVNLWYCVSVLTHRPPGGEGRQSLPRCQPGSMEVMLFPVENLSVSPIGGRPHCLLLEWEGPWLHPMTMSQINNGDLTSQMEYSTQGQQVKELSLVRARAPNPFETREVRFEACVFRPATTYSVRLRLRYKASSAPWSLWSSPSSNSTAEDAPSAAPTFWRRLLPAPVANGRVVYHNVSCRQRDGAALRDLGTCAAVGGAATSCHVTLPPGIFSCSVVAGNSVGVSPAAHLLLRLGRPEADRPPPNNTTATPLDEHSLDVRWTAPLDQSVEGFVVEWSAVTSDGPGVVHWERLKASQKGLVIRDGVEPGTRYHVWVTAVYHHGGLVPSTGPVVEMQDIIGNRLDLVWSPVPVEQRRGYIRQYAVFYKHADGHTLNLTLPEQVLSCSLVHLSPGLYTIYMRASTDEGFGEPGPAINVNIEGGFLEAGPRSLYRTVTVEQIGNVQQL</sequence>
<evidence type="ECO:0000256" key="4">
    <source>
        <dbReference type="ARBA" id="ARBA00022729"/>
    </source>
</evidence>
<comment type="similarity">
    <text evidence="2">Belongs to the type I cytokine receptor family. Type 2 subfamily.</text>
</comment>
<feature type="chain" id="PRO_5040451678" description="Fibronectin type-III domain-containing protein" evidence="11">
    <location>
        <begin position="22"/>
        <end position="539"/>
    </location>
</feature>
<dbReference type="GO" id="GO:0005886">
    <property type="term" value="C:plasma membrane"/>
    <property type="evidence" value="ECO:0007669"/>
    <property type="project" value="UniProtKB-ARBA"/>
</dbReference>
<keyword evidence="8" id="KW-1015">Disulfide bond</keyword>
<evidence type="ECO:0000256" key="7">
    <source>
        <dbReference type="ARBA" id="ARBA00023136"/>
    </source>
</evidence>
<evidence type="ECO:0000256" key="11">
    <source>
        <dbReference type="SAM" id="SignalP"/>
    </source>
</evidence>
<dbReference type="CDD" id="cd00063">
    <property type="entry name" value="FN3"/>
    <property type="match status" value="2"/>
</dbReference>
<evidence type="ECO:0000256" key="10">
    <source>
        <dbReference type="ARBA" id="ARBA00023180"/>
    </source>
</evidence>
<dbReference type="AlphaFoldDB" id="A0A9Q0IW31"/>
<evidence type="ECO:0000256" key="9">
    <source>
        <dbReference type="ARBA" id="ARBA00023170"/>
    </source>
</evidence>
<keyword evidence="3" id="KW-0812">Transmembrane</keyword>
<dbReference type="Proteomes" id="UP001148018">
    <property type="component" value="Unassembled WGS sequence"/>
</dbReference>
<feature type="signal peptide" evidence="11">
    <location>
        <begin position="1"/>
        <end position="21"/>
    </location>
</feature>
<evidence type="ECO:0000313" key="14">
    <source>
        <dbReference type="Proteomes" id="UP001148018"/>
    </source>
</evidence>
<dbReference type="PANTHER" id="PTHR48423:SF1">
    <property type="entry name" value="INTERLEUKIN-27 RECEPTOR SUBUNIT ALPHA"/>
    <property type="match status" value="1"/>
</dbReference>
<dbReference type="EMBL" id="JANIIK010000035">
    <property type="protein sequence ID" value="KAJ3613224.1"/>
    <property type="molecule type" value="Genomic_DNA"/>
</dbReference>
<organism evidence="13 14">
    <name type="scientific">Muraenolepis orangiensis</name>
    <name type="common">Patagonian moray cod</name>
    <dbReference type="NCBI Taxonomy" id="630683"/>
    <lineage>
        <taxon>Eukaryota</taxon>
        <taxon>Metazoa</taxon>
        <taxon>Chordata</taxon>
        <taxon>Craniata</taxon>
        <taxon>Vertebrata</taxon>
        <taxon>Euteleostomi</taxon>
        <taxon>Actinopterygii</taxon>
        <taxon>Neopterygii</taxon>
        <taxon>Teleostei</taxon>
        <taxon>Neoteleostei</taxon>
        <taxon>Acanthomorphata</taxon>
        <taxon>Zeiogadaria</taxon>
        <taxon>Gadariae</taxon>
        <taxon>Gadiformes</taxon>
        <taxon>Muraenolepidoidei</taxon>
        <taxon>Muraenolepididae</taxon>
        <taxon>Muraenolepis</taxon>
    </lineage>
</organism>
<evidence type="ECO:0000256" key="3">
    <source>
        <dbReference type="ARBA" id="ARBA00022692"/>
    </source>
</evidence>
<feature type="domain" description="Fibronectin type-III" evidence="12">
    <location>
        <begin position="133"/>
        <end position="245"/>
    </location>
</feature>
<keyword evidence="6" id="KW-1133">Transmembrane helix</keyword>
<keyword evidence="9" id="KW-0675">Receptor</keyword>
<dbReference type="SMART" id="SM00060">
    <property type="entry name" value="FN3"/>
    <property type="match status" value="3"/>
</dbReference>
<dbReference type="InterPro" id="IPR013783">
    <property type="entry name" value="Ig-like_fold"/>
</dbReference>
<evidence type="ECO:0000313" key="13">
    <source>
        <dbReference type="EMBL" id="KAJ3613224.1"/>
    </source>
</evidence>
<gene>
    <name evidence="13" type="ORF">NHX12_019474</name>
</gene>
<name>A0A9Q0IW31_9TELE</name>
<evidence type="ECO:0000256" key="8">
    <source>
        <dbReference type="ARBA" id="ARBA00023157"/>
    </source>
</evidence>
<keyword evidence="5" id="KW-0677">Repeat</keyword>
<keyword evidence="4 11" id="KW-0732">Signal</keyword>
<dbReference type="SUPFAM" id="SSF49265">
    <property type="entry name" value="Fibronectin type III"/>
    <property type="match status" value="3"/>
</dbReference>
<dbReference type="OrthoDB" id="9884260at2759"/>